<feature type="transmembrane region" description="Helical" evidence="1">
    <location>
        <begin position="128"/>
        <end position="148"/>
    </location>
</feature>
<dbReference type="AlphaFoldDB" id="A0A9D4IX75"/>
<proteinExistence type="predicted"/>
<organism evidence="2 3">
    <name type="scientific">Dreissena polymorpha</name>
    <name type="common">Zebra mussel</name>
    <name type="synonym">Mytilus polymorpha</name>
    <dbReference type="NCBI Taxonomy" id="45954"/>
    <lineage>
        <taxon>Eukaryota</taxon>
        <taxon>Metazoa</taxon>
        <taxon>Spiralia</taxon>
        <taxon>Lophotrochozoa</taxon>
        <taxon>Mollusca</taxon>
        <taxon>Bivalvia</taxon>
        <taxon>Autobranchia</taxon>
        <taxon>Heteroconchia</taxon>
        <taxon>Euheterodonta</taxon>
        <taxon>Imparidentia</taxon>
        <taxon>Neoheterodontei</taxon>
        <taxon>Myida</taxon>
        <taxon>Dreissenoidea</taxon>
        <taxon>Dreissenidae</taxon>
        <taxon>Dreissena</taxon>
    </lineage>
</organism>
<keyword evidence="1" id="KW-0812">Transmembrane</keyword>
<keyword evidence="3" id="KW-1185">Reference proteome</keyword>
<gene>
    <name evidence="2" type="ORF">DPMN_166235</name>
</gene>
<reference evidence="2" key="2">
    <citation type="submission" date="2020-11" db="EMBL/GenBank/DDBJ databases">
        <authorList>
            <person name="McCartney M.A."/>
            <person name="Auch B."/>
            <person name="Kono T."/>
            <person name="Mallez S."/>
            <person name="Becker A."/>
            <person name="Gohl D.M."/>
            <person name="Silverstein K.A.T."/>
            <person name="Koren S."/>
            <person name="Bechman K.B."/>
            <person name="Herman A."/>
            <person name="Abrahante J.E."/>
            <person name="Garbe J."/>
        </authorList>
    </citation>
    <scope>NUCLEOTIDE SEQUENCE</scope>
    <source>
        <strain evidence="2">Duluth1</strain>
        <tissue evidence="2">Whole animal</tissue>
    </source>
</reference>
<evidence type="ECO:0000256" key="1">
    <source>
        <dbReference type="SAM" id="Phobius"/>
    </source>
</evidence>
<protein>
    <submittedName>
        <fullName evidence="2">Uncharacterized protein</fullName>
    </submittedName>
</protein>
<name>A0A9D4IX75_DREPO</name>
<keyword evidence="1" id="KW-0472">Membrane</keyword>
<sequence length="203" mass="22813">MLCILGFPCLKTEHCLLHLCFKYGWTCIIRFWSRIIIWGDWGLVEAGSYRSRCGIWFTCGTLSQKVPFIVSYNTFLGLTRPLEGLEYVLGLLSYVCNILFINAFELSFNTLIIGIFHLLSHLPYCDLILCPGVLVGVVLMPFPAPFVAEILDLGRSTMACSGFPSFCSSWCRCYCLGCSGLKIATYMCLKCLCYRLSVSPSQI</sequence>
<keyword evidence="1" id="KW-1133">Transmembrane helix</keyword>
<reference evidence="2" key="1">
    <citation type="journal article" date="2019" name="bioRxiv">
        <title>The Genome of the Zebra Mussel, Dreissena polymorpha: A Resource for Invasive Species Research.</title>
        <authorList>
            <person name="McCartney M.A."/>
            <person name="Auch B."/>
            <person name="Kono T."/>
            <person name="Mallez S."/>
            <person name="Zhang Y."/>
            <person name="Obille A."/>
            <person name="Becker A."/>
            <person name="Abrahante J.E."/>
            <person name="Garbe J."/>
            <person name="Badalamenti J.P."/>
            <person name="Herman A."/>
            <person name="Mangelson H."/>
            <person name="Liachko I."/>
            <person name="Sullivan S."/>
            <person name="Sone E.D."/>
            <person name="Koren S."/>
            <person name="Silverstein K.A.T."/>
            <person name="Beckman K.B."/>
            <person name="Gohl D.M."/>
        </authorList>
    </citation>
    <scope>NUCLEOTIDE SEQUENCE</scope>
    <source>
        <strain evidence="2">Duluth1</strain>
        <tissue evidence="2">Whole animal</tissue>
    </source>
</reference>
<evidence type="ECO:0000313" key="3">
    <source>
        <dbReference type="Proteomes" id="UP000828390"/>
    </source>
</evidence>
<dbReference type="Proteomes" id="UP000828390">
    <property type="component" value="Unassembled WGS sequence"/>
</dbReference>
<evidence type="ECO:0000313" key="2">
    <source>
        <dbReference type="EMBL" id="KAH3788104.1"/>
    </source>
</evidence>
<accession>A0A9D4IX75</accession>
<comment type="caution">
    <text evidence="2">The sequence shown here is derived from an EMBL/GenBank/DDBJ whole genome shotgun (WGS) entry which is preliminary data.</text>
</comment>
<feature type="transmembrane region" description="Helical" evidence="1">
    <location>
        <begin position="91"/>
        <end position="116"/>
    </location>
</feature>
<dbReference type="EMBL" id="JAIWYP010000008">
    <property type="protein sequence ID" value="KAH3788104.1"/>
    <property type="molecule type" value="Genomic_DNA"/>
</dbReference>